<dbReference type="GO" id="GO:0005829">
    <property type="term" value="C:cytosol"/>
    <property type="evidence" value="ECO:0007669"/>
    <property type="project" value="TreeGrafter"/>
</dbReference>
<evidence type="ECO:0000256" key="6">
    <source>
        <dbReference type="ARBA" id="ARBA00022801"/>
    </source>
</evidence>
<dbReference type="SUPFAM" id="SSF54001">
    <property type="entry name" value="Cysteine proteinases"/>
    <property type="match status" value="1"/>
</dbReference>
<dbReference type="GO" id="GO:0004843">
    <property type="term" value="F:cysteine-type deubiquitinase activity"/>
    <property type="evidence" value="ECO:0007669"/>
    <property type="project" value="UniProtKB-EC"/>
</dbReference>
<dbReference type="InterPro" id="IPR028889">
    <property type="entry name" value="USP"/>
</dbReference>
<keyword evidence="7" id="KW-0788">Thiol protease</keyword>
<evidence type="ECO:0000256" key="7">
    <source>
        <dbReference type="ARBA" id="ARBA00022807"/>
    </source>
</evidence>
<dbReference type="GO" id="GO:0006508">
    <property type="term" value="P:proteolysis"/>
    <property type="evidence" value="ECO:0007669"/>
    <property type="project" value="UniProtKB-KW"/>
</dbReference>
<dbReference type="AlphaFoldDB" id="A0A0N5APM8"/>
<protein>
    <recommendedName>
        <fullName evidence="3">ubiquitinyl hydrolase 1</fullName>
        <ecNumber evidence="3">3.4.19.12</ecNumber>
    </recommendedName>
</protein>
<accession>A0A0N5APM8</accession>
<evidence type="ECO:0000256" key="4">
    <source>
        <dbReference type="ARBA" id="ARBA00022670"/>
    </source>
</evidence>
<keyword evidence="6" id="KW-0378">Hydrolase</keyword>
<proteinExistence type="inferred from homology"/>
<dbReference type="EC" id="3.4.19.12" evidence="3"/>
<dbReference type="InterPro" id="IPR038765">
    <property type="entry name" value="Papain-like_cys_pep_sf"/>
</dbReference>
<dbReference type="Gene3D" id="3.90.70.10">
    <property type="entry name" value="Cysteine proteinases"/>
    <property type="match status" value="1"/>
</dbReference>
<evidence type="ECO:0000313" key="10">
    <source>
        <dbReference type="WBParaSite" id="SMUV_0000661101-mRNA-1"/>
    </source>
</evidence>
<dbReference type="PROSITE" id="PS50235">
    <property type="entry name" value="USP_3"/>
    <property type="match status" value="1"/>
</dbReference>
<evidence type="ECO:0000256" key="1">
    <source>
        <dbReference type="ARBA" id="ARBA00000707"/>
    </source>
</evidence>
<comment type="similarity">
    <text evidence="2">Belongs to the peptidase C19 family.</text>
</comment>
<feature type="domain" description="USP" evidence="8">
    <location>
        <begin position="52"/>
        <end position="499"/>
    </location>
</feature>
<dbReference type="PANTHER" id="PTHR24006">
    <property type="entry name" value="UBIQUITIN CARBOXYL-TERMINAL HYDROLASE"/>
    <property type="match status" value="1"/>
</dbReference>
<dbReference type="Proteomes" id="UP000046393">
    <property type="component" value="Unplaced"/>
</dbReference>
<sequence>MGSSNALSEWIIRIPASTVATFVFGGTCLCAAYRLYVTSRPVHRGRLPGSVSPMENLGNTCYANSLLQALASSPSLINWLSKLDFDVEYKTESFTLIKAFKHTINLLNDPNTESCSAADVIMALLGHRWTIPANVEQDLFELFDVVVTTWDEELATVKQDKGLFLLSDVKARVKNGYFIPYDKKFEQQTASTIKSNTDMWIQQNVEEPVVQITSASITKSEEEGYKNLERLPKSISYSKDEEIWTLLNSINLFTTPFNELAFQHVKDIVAEERRLRLPCSGLLLTQMQCMNPFCLYTKLRQDRFCVLSLPIPKAYPDAWLSLDLLMGKYFLPETIGDASCDKCVQERSASGTGIIKKLGFCRLPPLLVFRIERVVYTSSGYVIKRTDHFSFPEILDVEKFCFFSNFKVPKIHGIFTLTDNEDYEQLISGSVSSLRFKYRLRAVSVHIGEAHSGHFITYRRGVGASGDKAWYKTSDLQVTRVPFSEVASCEAYMLYYDRVLPSKSL</sequence>
<dbReference type="WBParaSite" id="SMUV_0000661101-mRNA-1">
    <property type="protein sequence ID" value="SMUV_0000661101-mRNA-1"/>
    <property type="gene ID" value="SMUV_0000661101"/>
</dbReference>
<keyword evidence="5" id="KW-0833">Ubl conjugation pathway</keyword>
<dbReference type="STRING" id="451379.A0A0N5APM8"/>
<comment type="catalytic activity">
    <reaction evidence="1">
        <text>Thiol-dependent hydrolysis of ester, thioester, amide, peptide and isopeptide bonds formed by the C-terminal Gly of ubiquitin (a 76-residue protein attached to proteins as an intracellular targeting signal).</text>
        <dbReference type="EC" id="3.4.19.12"/>
    </reaction>
</comment>
<evidence type="ECO:0000256" key="2">
    <source>
        <dbReference type="ARBA" id="ARBA00009085"/>
    </source>
</evidence>
<name>A0A0N5APM8_9BILA</name>
<dbReference type="InterPro" id="IPR018200">
    <property type="entry name" value="USP_CS"/>
</dbReference>
<evidence type="ECO:0000259" key="8">
    <source>
        <dbReference type="PROSITE" id="PS50235"/>
    </source>
</evidence>
<evidence type="ECO:0000313" key="9">
    <source>
        <dbReference type="Proteomes" id="UP000046393"/>
    </source>
</evidence>
<dbReference type="GO" id="GO:0016579">
    <property type="term" value="P:protein deubiquitination"/>
    <property type="evidence" value="ECO:0007669"/>
    <property type="project" value="InterPro"/>
</dbReference>
<evidence type="ECO:0000256" key="3">
    <source>
        <dbReference type="ARBA" id="ARBA00012759"/>
    </source>
</evidence>
<dbReference type="Pfam" id="PF00443">
    <property type="entry name" value="UCH"/>
    <property type="match status" value="1"/>
</dbReference>
<organism evidence="9 10">
    <name type="scientific">Syphacia muris</name>
    <dbReference type="NCBI Taxonomy" id="451379"/>
    <lineage>
        <taxon>Eukaryota</taxon>
        <taxon>Metazoa</taxon>
        <taxon>Ecdysozoa</taxon>
        <taxon>Nematoda</taxon>
        <taxon>Chromadorea</taxon>
        <taxon>Rhabditida</taxon>
        <taxon>Spirurina</taxon>
        <taxon>Oxyuridomorpha</taxon>
        <taxon>Oxyuroidea</taxon>
        <taxon>Oxyuridae</taxon>
        <taxon>Syphacia</taxon>
    </lineage>
</organism>
<dbReference type="GO" id="GO:0005634">
    <property type="term" value="C:nucleus"/>
    <property type="evidence" value="ECO:0007669"/>
    <property type="project" value="TreeGrafter"/>
</dbReference>
<dbReference type="PANTHER" id="PTHR24006:SF888">
    <property type="entry name" value="UBIQUITIN CARBOXYL-TERMINAL HYDROLASE 30"/>
    <property type="match status" value="1"/>
</dbReference>
<dbReference type="InterPro" id="IPR050164">
    <property type="entry name" value="Peptidase_C19"/>
</dbReference>
<reference evidence="10" key="1">
    <citation type="submission" date="2017-02" db="UniProtKB">
        <authorList>
            <consortium name="WormBaseParasite"/>
        </authorList>
    </citation>
    <scope>IDENTIFICATION</scope>
</reference>
<dbReference type="PROSITE" id="PS00973">
    <property type="entry name" value="USP_2"/>
    <property type="match status" value="1"/>
</dbReference>
<dbReference type="InterPro" id="IPR001394">
    <property type="entry name" value="Peptidase_C19_UCH"/>
</dbReference>
<keyword evidence="4" id="KW-0645">Protease</keyword>
<evidence type="ECO:0000256" key="5">
    <source>
        <dbReference type="ARBA" id="ARBA00022786"/>
    </source>
</evidence>
<keyword evidence="9" id="KW-1185">Reference proteome</keyword>